<dbReference type="Proteomes" id="UP000193866">
    <property type="component" value="Unassembled WGS sequence"/>
</dbReference>
<protein>
    <submittedName>
        <fullName evidence="1">Uncharacterized protein</fullName>
    </submittedName>
</protein>
<sequence length="97" mass="10888">MQIPLQFQRALFVRIDDTAPIDDDGQPSWHSRTALPPIARVDERVDIDHVRLSGPGRCGDRLRPFASLADRLAQPGLPGERRIAVQCGEEVVEFFEP</sequence>
<dbReference type="EMBL" id="LQPG01000017">
    <property type="protein sequence ID" value="ORW11571.1"/>
    <property type="molecule type" value="Genomic_DNA"/>
</dbReference>
<reference evidence="1 2" key="1">
    <citation type="submission" date="2016-01" db="EMBL/GenBank/DDBJ databases">
        <title>The new phylogeny of the genus Mycobacterium.</title>
        <authorList>
            <person name="Tarcisio F."/>
            <person name="Conor M."/>
            <person name="Antonella G."/>
            <person name="Elisabetta G."/>
            <person name="Giulia F.S."/>
            <person name="Sara T."/>
            <person name="Anna F."/>
            <person name="Clotilde B."/>
            <person name="Roberto B."/>
            <person name="Veronica D.S."/>
            <person name="Fabio R."/>
            <person name="Monica P."/>
            <person name="Olivier J."/>
            <person name="Enrico T."/>
            <person name="Nicola S."/>
        </authorList>
    </citation>
    <scope>NUCLEOTIDE SEQUENCE [LARGE SCALE GENOMIC DNA]</scope>
    <source>
        <strain evidence="1 2">DSM 45394</strain>
    </source>
</reference>
<evidence type="ECO:0000313" key="1">
    <source>
        <dbReference type="EMBL" id="ORW11571.1"/>
    </source>
</evidence>
<keyword evidence="2" id="KW-1185">Reference proteome</keyword>
<comment type="caution">
    <text evidence="1">The sequence shown here is derived from an EMBL/GenBank/DDBJ whole genome shotgun (WGS) entry which is preliminary data.</text>
</comment>
<accession>A0A1X1YKN7</accession>
<proteinExistence type="predicted"/>
<organism evidence="1 2">
    <name type="scientific">Mycolicibacter longobardus</name>
    <dbReference type="NCBI Taxonomy" id="1108812"/>
    <lineage>
        <taxon>Bacteria</taxon>
        <taxon>Bacillati</taxon>
        <taxon>Actinomycetota</taxon>
        <taxon>Actinomycetes</taxon>
        <taxon>Mycobacteriales</taxon>
        <taxon>Mycobacteriaceae</taxon>
        <taxon>Mycolicibacter</taxon>
    </lineage>
</organism>
<dbReference type="AlphaFoldDB" id="A0A1X1YKN7"/>
<evidence type="ECO:0000313" key="2">
    <source>
        <dbReference type="Proteomes" id="UP000193866"/>
    </source>
</evidence>
<name>A0A1X1YKN7_9MYCO</name>
<gene>
    <name evidence="1" type="ORF">AWC16_10825</name>
</gene>